<accession>A0ABU4JD23</accession>
<feature type="transmembrane region" description="Helical" evidence="1">
    <location>
        <begin position="215"/>
        <end position="238"/>
    </location>
</feature>
<gene>
    <name evidence="2" type="ORF">NG800_001460</name>
</gene>
<organism evidence="2 3">
    <name type="scientific">Epilithonimonas ginsengisoli</name>
    <dbReference type="NCBI Taxonomy" id="1245592"/>
    <lineage>
        <taxon>Bacteria</taxon>
        <taxon>Pseudomonadati</taxon>
        <taxon>Bacteroidota</taxon>
        <taxon>Flavobacteriia</taxon>
        <taxon>Flavobacteriales</taxon>
        <taxon>Weeksellaceae</taxon>
        <taxon>Chryseobacterium group</taxon>
        <taxon>Epilithonimonas</taxon>
    </lineage>
</organism>
<feature type="transmembrane region" description="Helical" evidence="1">
    <location>
        <begin position="86"/>
        <end position="104"/>
    </location>
</feature>
<proteinExistence type="predicted"/>
<comment type="caution">
    <text evidence="2">The sequence shown here is derived from an EMBL/GenBank/DDBJ whole genome shotgun (WGS) entry which is preliminary data.</text>
</comment>
<dbReference type="Proteomes" id="UP001204439">
    <property type="component" value="Unassembled WGS sequence"/>
</dbReference>
<protein>
    <submittedName>
        <fullName evidence="2">Uncharacterized protein</fullName>
    </submittedName>
</protein>
<feature type="transmembrane region" description="Helical" evidence="1">
    <location>
        <begin position="244"/>
        <end position="263"/>
    </location>
</feature>
<keyword evidence="1" id="KW-0472">Membrane</keyword>
<keyword evidence="1" id="KW-1133">Transmembrane helix</keyword>
<feature type="transmembrane region" description="Helical" evidence="1">
    <location>
        <begin position="62"/>
        <end position="80"/>
    </location>
</feature>
<evidence type="ECO:0000256" key="1">
    <source>
        <dbReference type="SAM" id="Phobius"/>
    </source>
</evidence>
<keyword evidence="3" id="KW-1185">Reference proteome</keyword>
<evidence type="ECO:0000313" key="3">
    <source>
        <dbReference type="Proteomes" id="UP001204439"/>
    </source>
</evidence>
<evidence type="ECO:0000313" key="2">
    <source>
        <dbReference type="EMBL" id="MDW8547558.1"/>
    </source>
</evidence>
<reference evidence="2 3" key="1">
    <citation type="submission" date="2023-11" db="EMBL/GenBank/DDBJ databases">
        <title>First isolation, identification, and characterization of non-pathogenic Epilithonimonas ginsengisoli isolated from diseased farmed rainbow trout (Oncorhynchus mykiss) in Chile.</title>
        <authorList>
            <person name="Miranda C.D."/>
            <person name="Irgang R."/>
            <person name="Concha C."/>
            <person name="Rojas R."/>
            <person name="Avendano R."/>
        </authorList>
    </citation>
    <scope>NUCLEOTIDE SEQUENCE [LARGE SCALE GENOMIC DNA]</scope>
    <source>
        <strain evidence="2 3">FP99</strain>
    </source>
</reference>
<name>A0ABU4JD23_9FLAO</name>
<dbReference type="EMBL" id="JAMXLT020000002">
    <property type="protein sequence ID" value="MDW8547558.1"/>
    <property type="molecule type" value="Genomic_DNA"/>
</dbReference>
<sequence length="269" mass="31572">MESKKLSITIKNFGKKNELMQLVFTGLFLILALLGIIYNWRNGIALLLIFLLIFLNQKFQPRFSFLIIVYILSMVLISLIPEIELVEVIATSLFLSPLFFYDSIYQSFKYLRKDDTFEVFSLDFKTLKCLHTEDNDYKSYALNPKQFVKTFRLSEINSFVFKNNNLSVLTKNGIIRPRELNPQNLNDINVFLKENFPDKLNMETEYQKALKAENLVYLSKLLLIIPIIIVSLVIYFFGDNGRDHLVTYSSILILIIFYIFLIIRIKIKK</sequence>
<dbReference type="RefSeq" id="WP_063968847.1">
    <property type="nucleotide sequence ID" value="NZ_JAMXLT020000002.1"/>
</dbReference>
<keyword evidence="1" id="KW-0812">Transmembrane</keyword>
<feature type="transmembrane region" description="Helical" evidence="1">
    <location>
        <begin position="22"/>
        <end position="55"/>
    </location>
</feature>